<evidence type="ECO:0000256" key="1">
    <source>
        <dbReference type="ARBA" id="ARBA00001933"/>
    </source>
</evidence>
<evidence type="ECO:0000313" key="9">
    <source>
        <dbReference type="EMBL" id="PUA79826.1"/>
    </source>
</evidence>
<proteinExistence type="inferred from homology"/>
<reference evidence="9 10" key="1">
    <citation type="submission" date="2018-03" db="EMBL/GenBank/DDBJ databases">
        <authorList>
            <person name="Keele B.F."/>
        </authorList>
    </citation>
    <scope>NUCLEOTIDE SEQUENCE [LARGE SCALE GENOMIC DNA]</scope>
    <source>
        <strain evidence="9 10">IB-3</strain>
    </source>
</reference>
<evidence type="ECO:0000313" key="10">
    <source>
        <dbReference type="Proteomes" id="UP000244867"/>
    </source>
</evidence>
<dbReference type="GO" id="GO:0030170">
    <property type="term" value="F:pyridoxal phosphate binding"/>
    <property type="evidence" value="ECO:0007669"/>
    <property type="project" value="UniProtKB-UniRule"/>
</dbReference>
<dbReference type="OrthoDB" id="7624112at2"/>
<dbReference type="GO" id="GO:0005737">
    <property type="term" value="C:cytoplasm"/>
    <property type="evidence" value="ECO:0007669"/>
    <property type="project" value="UniProtKB-SubCell"/>
</dbReference>
<evidence type="ECO:0000256" key="2">
    <source>
        <dbReference type="ARBA" id="ARBA00004496"/>
    </source>
</evidence>
<dbReference type="GO" id="GO:0016829">
    <property type="term" value="F:lyase activity"/>
    <property type="evidence" value="ECO:0007669"/>
    <property type="project" value="UniProtKB-KW"/>
</dbReference>
<dbReference type="FunFam" id="3.40.50.1100:FF:000015">
    <property type="entry name" value="Cysteine synthase B"/>
    <property type="match status" value="1"/>
</dbReference>
<comment type="catalytic activity">
    <reaction evidence="7">
        <text>L-cysteine + H2O = hydrogen sulfide + pyruvate + NH4(+) + H(+)</text>
        <dbReference type="Rhea" id="RHEA:24931"/>
        <dbReference type="ChEBI" id="CHEBI:15361"/>
        <dbReference type="ChEBI" id="CHEBI:15377"/>
        <dbReference type="ChEBI" id="CHEBI:15378"/>
        <dbReference type="ChEBI" id="CHEBI:28938"/>
        <dbReference type="ChEBI" id="CHEBI:29919"/>
        <dbReference type="ChEBI" id="CHEBI:35235"/>
        <dbReference type="EC" id="4.4.1.1"/>
    </reaction>
</comment>
<comment type="similarity">
    <text evidence="7">Belongs to the cysteine synthase/cystathionine beta-synthase family. Cds1 subfamily.</text>
</comment>
<keyword evidence="5 7" id="KW-0456">Lyase</keyword>
<evidence type="ECO:0000256" key="4">
    <source>
        <dbReference type="ARBA" id="ARBA00022898"/>
    </source>
</evidence>
<dbReference type="GO" id="GO:0019450">
    <property type="term" value="P:L-cysteine catabolic process to pyruvate"/>
    <property type="evidence" value="ECO:0007669"/>
    <property type="project" value="UniProtKB-UniRule"/>
</dbReference>
<dbReference type="InterPro" id="IPR001926">
    <property type="entry name" value="TrpB-like_PALP"/>
</dbReference>
<dbReference type="Gene3D" id="3.40.50.1100">
    <property type="match status" value="2"/>
</dbReference>
<dbReference type="InterPro" id="IPR050214">
    <property type="entry name" value="Cys_Synth/Cystath_Beta-Synth"/>
</dbReference>
<comment type="function">
    <text evidence="7">A cysteine desulfhydrase that generates hydrogen sulfide, H(2)S. The H(2)S produced by this enzyme modulates the balance between respiration and glycolysis, and contributes to redox homeostasis. Probably eliminates toxic levels of Cys (which can induce oxidative stress).</text>
</comment>
<dbReference type="RefSeq" id="WP_108345691.1">
    <property type="nucleotide sequence ID" value="NZ_PYXZ01000008.1"/>
</dbReference>
<dbReference type="InterPro" id="IPR036052">
    <property type="entry name" value="TrpB-like_PALP_sf"/>
</dbReference>
<keyword evidence="4 7" id="KW-0663">Pyridoxal phosphate</keyword>
<dbReference type="HAMAP" id="MF_00868">
    <property type="entry name" value="Cds1"/>
    <property type="match status" value="1"/>
</dbReference>
<keyword evidence="3 7" id="KW-0963">Cytoplasm</keyword>
<dbReference type="InterPro" id="IPR047586">
    <property type="entry name" value="Cds1"/>
</dbReference>
<evidence type="ECO:0000256" key="3">
    <source>
        <dbReference type="ARBA" id="ARBA00022490"/>
    </source>
</evidence>
<dbReference type="Proteomes" id="UP000244867">
    <property type="component" value="Unassembled WGS sequence"/>
</dbReference>
<protein>
    <recommendedName>
        <fullName evidence="7">L-cysteine desulfhydrase Cds1</fullName>
        <ecNumber evidence="7">4.4.1.1</ecNumber>
    </recommendedName>
</protein>
<keyword evidence="10" id="KW-1185">Reference proteome</keyword>
<feature type="domain" description="Tryptophan synthase beta chain-like PALP" evidence="8">
    <location>
        <begin position="39"/>
        <end position="325"/>
    </location>
</feature>
<dbReference type="EC" id="4.4.1.1" evidence="7"/>
<evidence type="ECO:0000259" key="8">
    <source>
        <dbReference type="Pfam" id="PF00291"/>
    </source>
</evidence>
<comment type="subcellular location">
    <subcellularLocation>
        <location evidence="2">Cytoplasm</location>
    </subcellularLocation>
</comment>
<accession>A0A2R7YUT4</accession>
<dbReference type="EMBL" id="PYXZ01000008">
    <property type="protein sequence ID" value="PUA79826.1"/>
    <property type="molecule type" value="Genomic_DNA"/>
</dbReference>
<evidence type="ECO:0000256" key="6">
    <source>
        <dbReference type="ARBA" id="ARBA00055251"/>
    </source>
</evidence>
<comment type="cofactor">
    <cofactor evidence="1 7">
        <name>pyridoxal 5'-phosphate</name>
        <dbReference type="ChEBI" id="CHEBI:597326"/>
    </cofactor>
</comment>
<dbReference type="AlphaFoldDB" id="A0A2R7YUT4"/>
<gene>
    <name evidence="7" type="primary">cds1</name>
    <name evidence="9" type="ORF">C7S10_17325</name>
</gene>
<dbReference type="SUPFAM" id="SSF53686">
    <property type="entry name" value="Tryptophan synthase beta subunit-like PLP-dependent enzymes"/>
    <property type="match status" value="1"/>
</dbReference>
<dbReference type="PANTHER" id="PTHR10314">
    <property type="entry name" value="CYSTATHIONINE BETA-SYNTHASE"/>
    <property type="match status" value="1"/>
</dbReference>
<feature type="modified residue" description="N6-(pyridoxal phosphate)lysine" evidence="7">
    <location>
        <position position="64"/>
    </location>
</feature>
<dbReference type="Pfam" id="PF00291">
    <property type="entry name" value="PALP"/>
    <property type="match status" value="1"/>
</dbReference>
<comment type="caution">
    <text evidence="9">The sequence shown here is derived from an EMBL/GenBank/DDBJ whole genome shotgun (WGS) entry which is preliminary data.</text>
</comment>
<sequence>MEQLVELDQSGPAERGWVVEAIRRLKADQTRSADTHLHAMRIPAMPGIDLYLKDESTHPTGSLKHRLARSLFLYGLCSGLISEGTHVVEASSGSTAVSEAFFARMLGLPFTAVMARSTSPSKIALIQREGGVCVLVDDPASVYDVARGLAEKSGGHYLDQFTFAERATDWRGNNNIAESIFDQLAMERHPEPTWVVVGAGTGGTSATIGRFVRFRGLSTRVCVVDPENSAFLAAFRDPGCGETTCGSRIEGIGRPRAEPSFLPEVVDRLVRVPDAASVAASHFLRSRTGQLAGPSTGTALYAATKLACDLHAAGESGSIVTLLCDDGVRYLDTYFSDAWVAEQGWDLAPYVSVLNTAWDTGAWTG</sequence>
<evidence type="ECO:0000256" key="5">
    <source>
        <dbReference type="ARBA" id="ARBA00023239"/>
    </source>
</evidence>
<evidence type="ECO:0000256" key="7">
    <source>
        <dbReference type="HAMAP-Rule" id="MF_00868"/>
    </source>
</evidence>
<organism evidence="9 10">
    <name type="scientific">Nocardioides currus</name>
    <dbReference type="NCBI Taxonomy" id="2133958"/>
    <lineage>
        <taxon>Bacteria</taxon>
        <taxon>Bacillati</taxon>
        <taxon>Actinomycetota</taxon>
        <taxon>Actinomycetes</taxon>
        <taxon>Propionibacteriales</taxon>
        <taxon>Nocardioidaceae</taxon>
        <taxon>Nocardioides</taxon>
    </lineage>
</organism>
<name>A0A2R7YUT4_9ACTN</name>
<comment type="function">
    <text evidence="6">A cysteine desulfhydrase that generates hydrogen sulfide, H(2)S. The H(2)S produced by this enzyme stimulates respiration in M.tuberculosis, mediated primarily via cytochrome bd with a lesser contribution from cytochrome bc1/aa3. H(2)S modulates the balance between respiration and glycolysis, and also contributes to redox homeostasis. Probably eliminates toxic levels of Cys (which can induce oxidative stress).</text>
</comment>